<gene>
    <name evidence="2" type="ORF">FZEAL_5891</name>
</gene>
<name>A0A8H4UJL4_9HYPO</name>
<feature type="region of interest" description="Disordered" evidence="1">
    <location>
        <begin position="486"/>
        <end position="548"/>
    </location>
</feature>
<proteinExistence type="predicted"/>
<dbReference type="AlphaFoldDB" id="A0A8H4UJL4"/>
<accession>A0A8H4UJL4</accession>
<evidence type="ECO:0000256" key="1">
    <source>
        <dbReference type="SAM" id="MobiDB-lite"/>
    </source>
</evidence>
<dbReference type="OrthoDB" id="2522565at2759"/>
<comment type="caution">
    <text evidence="2">The sequence shown here is derived from an EMBL/GenBank/DDBJ whole genome shotgun (WGS) entry which is preliminary data.</text>
</comment>
<evidence type="ECO:0000313" key="3">
    <source>
        <dbReference type="Proteomes" id="UP000635477"/>
    </source>
</evidence>
<keyword evidence="3" id="KW-1185">Reference proteome</keyword>
<feature type="compositionally biased region" description="Basic and acidic residues" evidence="1">
    <location>
        <begin position="487"/>
        <end position="548"/>
    </location>
</feature>
<reference evidence="2" key="2">
    <citation type="submission" date="2020-05" db="EMBL/GenBank/DDBJ databases">
        <authorList>
            <person name="Kim H.-S."/>
            <person name="Proctor R.H."/>
            <person name="Brown D.W."/>
        </authorList>
    </citation>
    <scope>NUCLEOTIDE SEQUENCE</scope>
    <source>
        <strain evidence="2">NRRL 22465</strain>
    </source>
</reference>
<dbReference type="Proteomes" id="UP000635477">
    <property type="component" value="Unassembled WGS sequence"/>
</dbReference>
<sequence length="548" mass="62371">MRPFTPKRLVLALAIVTAIIILLISLPPDSRYLPIPNPFSADIFRADPSIERIRVRPDDFRVLMSTRNNLGFYNTINADDTGEKIMNPTLLELPKGSKHDFLVIARAPHVDKVINGRKYRLARQIATFVDLSSTKFGRPELKAGEWHSFILEEDFTGPQHHCKRQPDMDKYIGPEDMKLFWTRLGAPILIFVHQVDDENLCQGMFLIDARAAIPELVGALGSYAKKMPPINITEPILLHREPPNGEEEHPRYQREKNWAPTQSIFSADEEELLFMVEPGQLFRFRSEDKPVALVTEAETESAVQEPFPPSMPEIETWHSDANTCMHDVMLDNQHVHQSTPMLSVTLCNRGECEPSKNNTVMIGMVQQRYDPPGYSWTWYDHRIAVYSAAAPFNMMSVSKKLTYHGEADGKGHYTWTGSMIYYVNGRGDDDLPQNRSHGYLDDEIWLSFGIGDSAPGWLDIKAKELVTDHYMCQGAQKGYLAWAGQGKPEDKAEGKESAEKAEDKTEEKTETKTEEKAEEKTEGSEKKKEEEDKKEGDKKKEEEPKKES</sequence>
<reference evidence="2" key="1">
    <citation type="journal article" date="2020" name="BMC Genomics">
        <title>Correction to: Identification and distribution of gene clusters required for synthesis of sphingolipid metabolism inhibitors in diverse species of the filamentous fungus Fusarium.</title>
        <authorList>
            <person name="Kim H.S."/>
            <person name="Lohmar J.M."/>
            <person name="Busman M."/>
            <person name="Brown D.W."/>
            <person name="Naumann T.A."/>
            <person name="Divon H.H."/>
            <person name="Lysoe E."/>
            <person name="Uhlig S."/>
            <person name="Proctor R.H."/>
        </authorList>
    </citation>
    <scope>NUCLEOTIDE SEQUENCE</scope>
    <source>
        <strain evidence="2">NRRL 22465</strain>
    </source>
</reference>
<evidence type="ECO:0000313" key="2">
    <source>
        <dbReference type="EMBL" id="KAF4977607.1"/>
    </source>
</evidence>
<organism evidence="2 3">
    <name type="scientific">Fusarium zealandicum</name>
    <dbReference type="NCBI Taxonomy" id="1053134"/>
    <lineage>
        <taxon>Eukaryota</taxon>
        <taxon>Fungi</taxon>
        <taxon>Dikarya</taxon>
        <taxon>Ascomycota</taxon>
        <taxon>Pezizomycotina</taxon>
        <taxon>Sordariomycetes</taxon>
        <taxon>Hypocreomycetidae</taxon>
        <taxon>Hypocreales</taxon>
        <taxon>Nectriaceae</taxon>
        <taxon>Fusarium</taxon>
        <taxon>Fusarium staphyleae species complex</taxon>
    </lineage>
</organism>
<protein>
    <submittedName>
        <fullName evidence="2">Uncharacterized protein</fullName>
    </submittedName>
</protein>
<dbReference type="EMBL" id="JABEYC010000429">
    <property type="protein sequence ID" value="KAF4977607.1"/>
    <property type="molecule type" value="Genomic_DNA"/>
</dbReference>